<evidence type="ECO:0000256" key="13">
    <source>
        <dbReference type="PIRNR" id="PIRNR002811"/>
    </source>
</evidence>
<comment type="caution">
    <text evidence="17">The sequence shown here is derived from an EMBL/GenBank/DDBJ whole genome shotgun (WGS) entry which is preliminary data.</text>
</comment>
<dbReference type="HAMAP" id="MF_00974">
    <property type="entry name" value="DNA_primase_DnaG"/>
    <property type="match status" value="1"/>
</dbReference>
<dbReference type="Gene3D" id="3.90.580.10">
    <property type="entry name" value="Zinc finger, CHC2-type domain"/>
    <property type="match status" value="1"/>
</dbReference>
<dbReference type="SMART" id="SM00400">
    <property type="entry name" value="ZnF_CHCC"/>
    <property type="match status" value="1"/>
</dbReference>
<dbReference type="Pfam" id="PF01807">
    <property type="entry name" value="Zn_ribbon_DnaG"/>
    <property type="match status" value="1"/>
</dbReference>
<dbReference type="InterPro" id="IPR013264">
    <property type="entry name" value="DNAG_N"/>
</dbReference>
<evidence type="ECO:0000256" key="14">
    <source>
        <dbReference type="PIRSR" id="PIRSR002811-1"/>
    </source>
</evidence>
<dbReference type="Proteomes" id="UP000189681">
    <property type="component" value="Unassembled WGS sequence"/>
</dbReference>
<dbReference type="InterPro" id="IPR030846">
    <property type="entry name" value="DnaG_bac"/>
</dbReference>
<evidence type="ECO:0000256" key="4">
    <source>
        <dbReference type="ARBA" id="ARBA00022695"/>
    </source>
</evidence>
<evidence type="ECO:0000256" key="1">
    <source>
        <dbReference type="ARBA" id="ARBA00022478"/>
    </source>
</evidence>
<dbReference type="InterPro" id="IPR006295">
    <property type="entry name" value="DNA_primase_DnaG"/>
</dbReference>
<dbReference type="AlphaFoldDB" id="A0A1V4AU53"/>
<evidence type="ECO:0000259" key="16">
    <source>
        <dbReference type="SMART" id="SM00493"/>
    </source>
</evidence>
<name>A0A1V4AU53_9BACT</name>
<dbReference type="SMART" id="SM00493">
    <property type="entry name" value="TOPRIM"/>
    <property type="match status" value="1"/>
</dbReference>
<feature type="domain" description="Zinc finger CHC2-type" evidence="15">
    <location>
        <begin position="36"/>
        <end position="90"/>
    </location>
</feature>
<keyword evidence="2 12" id="KW-0639">Primosome</keyword>
<keyword evidence="4 12" id="KW-0548">Nucleotidyltransferase</keyword>
<dbReference type="InterPro" id="IPR019475">
    <property type="entry name" value="DNA_primase_DnaB-bd"/>
</dbReference>
<dbReference type="FunFam" id="3.90.580.10:FF:000001">
    <property type="entry name" value="DNA primase"/>
    <property type="match status" value="1"/>
</dbReference>
<dbReference type="InterPro" id="IPR034151">
    <property type="entry name" value="TOPRIM_DnaG_bac"/>
</dbReference>
<comment type="similarity">
    <text evidence="12 13">Belongs to the DnaG primase family.</text>
</comment>
<dbReference type="Gene3D" id="3.90.980.10">
    <property type="entry name" value="DNA primase, catalytic core, N-terminal domain"/>
    <property type="match status" value="1"/>
</dbReference>
<evidence type="ECO:0000256" key="8">
    <source>
        <dbReference type="ARBA" id="ARBA00022833"/>
    </source>
</evidence>
<dbReference type="GO" id="GO:1990077">
    <property type="term" value="C:primosome complex"/>
    <property type="evidence" value="ECO:0007669"/>
    <property type="project" value="UniProtKB-KW"/>
</dbReference>
<organism evidence="17 18">
    <name type="scientific">Candidatus Brocadia carolinensis</name>
    <dbReference type="NCBI Taxonomy" id="1004156"/>
    <lineage>
        <taxon>Bacteria</taxon>
        <taxon>Pseudomonadati</taxon>
        <taxon>Planctomycetota</taxon>
        <taxon>Candidatus Brocadiia</taxon>
        <taxon>Candidatus Brocadiales</taxon>
        <taxon>Candidatus Brocadiaceae</taxon>
        <taxon>Candidatus Brocadia</taxon>
    </lineage>
</organism>
<dbReference type="PANTHER" id="PTHR30313">
    <property type="entry name" value="DNA PRIMASE"/>
    <property type="match status" value="1"/>
</dbReference>
<evidence type="ECO:0000256" key="7">
    <source>
        <dbReference type="ARBA" id="ARBA00022771"/>
    </source>
</evidence>
<evidence type="ECO:0000256" key="3">
    <source>
        <dbReference type="ARBA" id="ARBA00022679"/>
    </source>
</evidence>
<gene>
    <name evidence="12" type="primary">dnaG</name>
    <name evidence="17" type="ORF">AYP45_08410</name>
</gene>
<evidence type="ECO:0000256" key="11">
    <source>
        <dbReference type="ARBA" id="ARBA00023163"/>
    </source>
</evidence>
<comment type="subunit">
    <text evidence="12">Monomer. Interacts with DnaB.</text>
</comment>
<dbReference type="CDD" id="cd03364">
    <property type="entry name" value="TOPRIM_DnaG_primases"/>
    <property type="match status" value="1"/>
</dbReference>
<sequence>MANFIPQEKIAEIQLASDIVQIISEYVSLKQSGKNFLGLCPFHSEKTPSFTVNPEKKLFKCFGCGEGGTVFNFLMKQESMDFVEAVKLVASKSHIDLSHLDKTNKPSLSVTEKSGLFNVTSFAARFYNKILLDSEQGKEARNYLKKRHINDQSIKNFCLGYAPNSWDSLLRLCNGRNISKNLLEKTGLVISKKEGNGYYDRFRNRLMFPISDSRKKVLGFGGRALDDSLPKYLNSPETVLFNKSNILYGIDQAKNSILKHHKVILMEGYTDVIMAHQNGIDWSVAVMGTAISRYHLRLLRQYCNQVILLLDSDLAGWKSSDRNLDVFIEEEFDVKIAQLPKDHDPCDFLVAEGADKFLAYVHAAKDFFSFKIETAASKWDTSTIQGKANAINDVLSTAIKMPDVIKRNLLIKWIAEHMSIDEATLRVHLKKFNKHAPFADEKQIVPQRLDASFTAERELLYLMLSCNELIPRVLEEIGLEEFNNKGLFEIAGKIVELYRKNTAVKEEDVLHILDDVQLNKVLLDIITTQEFQHITNQDKRLEACIHFFKRRNSKRERRQAKEKMLKTIMASNNEEALLVSLEEFHRKSKNIHMIKNKM</sequence>
<dbReference type="NCBIfam" id="TIGR01391">
    <property type="entry name" value="dnaG"/>
    <property type="match status" value="1"/>
</dbReference>
<evidence type="ECO:0000256" key="12">
    <source>
        <dbReference type="HAMAP-Rule" id="MF_00974"/>
    </source>
</evidence>
<dbReference type="GO" id="GO:0008270">
    <property type="term" value="F:zinc ion binding"/>
    <property type="evidence" value="ECO:0007669"/>
    <property type="project" value="UniProtKB-UniRule"/>
</dbReference>
<evidence type="ECO:0000313" key="17">
    <source>
        <dbReference type="EMBL" id="OOP56561.1"/>
    </source>
</evidence>
<dbReference type="InterPro" id="IPR016136">
    <property type="entry name" value="DNA_helicase_N/primase_C"/>
</dbReference>
<feature type="domain" description="Toprim" evidence="16">
    <location>
        <begin position="261"/>
        <end position="332"/>
    </location>
</feature>
<dbReference type="EC" id="2.7.7.101" evidence="12"/>
<dbReference type="Pfam" id="PF10410">
    <property type="entry name" value="DnaB_bind"/>
    <property type="match status" value="1"/>
</dbReference>
<comment type="function">
    <text evidence="12 13">RNA polymerase that catalyzes the synthesis of short RNA molecules used as primers for DNA polymerase during DNA replication.</text>
</comment>
<dbReference type="Pfam" id="PF13155">
    <property type="entry name" value="Toprim_2"/>
    <property type="match status" value="1"/>
</dbReference>
<dbReference type="SUPFAM" id="SSF57783">
    <property type="entry name" value="Zinc beta-ribbon"/>
    <property type="match status" value="1"/>
</dbReference>
<dbReference type="Gene3D" id="3.40.1360.10">
    <property type="match status" value="1"/>
</dbReference>
<proteinExistence type="inferred from homology"/>
<dbReference type="GO" id="GO:0005737">
    <property type="term" value="C:cytoplasm"/>
    <property type="evidence" value="ECO:0007669"/>
    <property type="project" value="TreeGrafter"/>
</dbReference>
<keyword evidence="6 12" id="KW-0479">Metal-binding</keyword>
<evidence type="ECO:0000259" key="15">
    <source>
        <dbReference type="SMART" id="SM00400"/>
    </source>
</evidence>
<dbReference type="GO" id="GO:0006269">
    <property type="term" value="P:DNA replication, synthesis of primer"/>
    <property type="evidence" value="ECO:0007669"/>
    <property type="project" value="UniProtKB-UniRule"/>
</dbReference>
<keyword evidence="7 12" id="KW-0863">Zinc-finger</keyword>
<accession>A0A1V4AU53</accession>
<evidence type="ECO:0000256" key="6">
    <source>
        <dbReference type="ARBA" id="ARBA00022723"/>
    </source>
</evidence>
<keyword evidence="8 12" id="KW-0862">Zinc</keyword>
<keyword evidence="3 12" id="KW-0808">Transferase</keyword>
<evidence type="ECO:0000313" key="18">
    <source>
        <dbReference type="Proteomes" id="UP000189681"/>
    </source>
</evidence>
<dbReference type="InterPro" id="IPR037068">
    <property type="entry name" value="DNA_primase_core_N_sf"/>
</dbReference>
<dbReference type="PIRSF" id="PIRSF002811">
    <property type="entry name" value="DnaG"/>
    <property type="match status" value="1"/>
</dbReference>
<keyword evidence="10 12" id="KW-0238">DNA-binding</keyword>
<comment type="cofactor">
    <cofactor evidence="12 13 14">
        <name>Zn(2+)</name>
        <dbReference type="ChEBI" id="CHEBI:29105"/>
    </cofactor>
    <text evidence="12 13 14">Binds 1 zinc ion per monomer.</text>
</comment>
<evidence type="ECO:0000256" key="5">
    <source>
        <dbReference type="ARBA" id="ARBA00022705"/>
    </source>
</evidence>
<keyword evidence="9" id="KW-0460">Magnesium</keyword>
<keyword evidence="11 12" id="KW-0804">Transcription</keyword>
<keyword evidence="5 12" id="KW-0235">DNA replication</keyword>
<dbReference type="InterPro" id="IPR006171">
    <property type="entry name" value="TOPRIM_dom"/>
</dbReference>
<dbReference type="STRING" id="1004156.AYP45_08410"/>
<dbReference type="SUPFAM" id="SSF56731">
    <property type="entry name" value="DNA primase core"/>
    <property type="match status" value="1"/>
</dbReference>
<dbReference type="Pfam" id="PF08275">
    <property type="entry name" value="DNAG_N"/>
    <property type="match status" value="1"/>
</dbReference>
<keyword evidence="1 12" id="KW-0240">DNA-directed RNA polymerase</keyword>
<feature type="zinc finger region" description="CHC2-type" evidence="12 14">
    <location>
        <begin position="40"/>
        <end position="64"/>
    </location>
</feature>
<dbReference type="GO" id="GO:0003677">
    <property type="term" value="F:DNA binding"/>
    <property type="evidence" value="ECO:0007669"/>
    <property type="project" value="UniProtKB-KW"/>
</dbReference>
<dbReference type="InterPro" id="IPR036977">
    <property type="entry name" value="DNA_primase_Znf_CHC2"/>
</dbReference>
<evidence type="ECO:0000256" key="2">
    <source>
        <dbReference type="ARBA" id="ARBA00022515"/>
    </source>
</evidence>
<dbReference type="InterPro" id="IPR050219">
    <property type="entry name" value="DnaG_primase"/>
</dbReference>
<protein>
    <recommendedName>
        <fullName evidence="12 13">DNA primase</fullName>
        <ecNumber evidence="12">2.7.7.101</ecNumber>
    </recommendedName>
</protein>
<comment type="domain">
    <text evidence="12">Contains an N-terminal zinc-binding domain, a central core domain that contains the primase activity, and a C-terminal DnaB-binding domain.</text>
</comment>
<dbReference type="EMBL" id="AYTS01000075">
    <property type="protein sequence ID" value="OOP56561.1"/>
    <property type="molecule type" value="Genomic_DNA"/>
</dbReference>
<dbReference type="FunFam" id="3.90.980.10:FF:000001">
    <property type="entry name" value="DNA primase"/>
    <property type="match status" value="1"/>
</dbReference>
<dbReference type="GO" id="GO:0000428">
    <property type="term" value="C:DNA-directed RNA polymerase complex"/>
    <property type="evidence" value="ECO:0007669"/>
    <property type="project" value="UniProtKB-KW"/>
</dbReference>
<dbReference type="PANTHER" id="PTHR30313:SF2">
    <property type="entry name" value="DNA PRIMASE"/>
    <property type="match status" value="1"/>
</dbReference>
<dbReference type="Gene3D" id="1.10.860.10">
    <property type="entry name" value="DNAb Helicase, Chain A"/>
    <property type="match status" value="1"/>
</dbReference>
<evidence type="ECO:0000256" key="10">
    <source>
        <dbReference type="ARBA" id="ARBA00023125"/>
    </source>
</evidence>
<reference evidence="17 18" key="1">
    <citation type="journal article" date="2017" name="Water Res.">
        <title>Discovery and metagenomic analysis of an anammox bacterial enrichment related to Candidatus "Brocadia caroliniensis" in a full-scale glycerol-fed nitritation-denitritation separate centrate treatment process.</title>
        <authorList>
            <person name="Park H."/>
            <person name="Brotto A.C."/>
            <person name="van Loosdrecht M.C."/>
            <person name="Chandran K."/>
        </authorList>
    </citation>
    <scope>NUCLEOTIDE SEQUENCE [LARGE SCALE GENOMIC DNA]</scope>
    <source>
        <strain evidence="17">26THWARD</strain>
    </source>
</reference>
<comment type="catalytic activity">
    <reaction evidence="12">
        <text>ssDNA + n NTP = ssDNA/pppN(pN)n-1 hybrid + (n-1) diphosphate.</text>
        <dbReference type="EC" id="2.7.7.101"/>
    </reaction>
</comment>
<dbReference type="InterPro" id="IPR002694">
    <property type="entry name" value="Znf_CHC2"/>
</dbReference>
<evidence type="ECO:0000256" key="9">
    <source>
        <dbReference type="ARBA" id="ARBA00022842"/>
    </source>
</evidence>
<dbReference type="GO" id="GO:0003899">
    <property type="term" value="F:DNA-directed RNA polymerase activity"/>
    <property type="evidence" value="ECO:0007669"/>
    <property type="project" value="UniProtKB-UniRule"/>
</dbReference>